<dbReference type="Proteomes" id="UP001385951">
    <property type="component" value="Unassembled WGS sequence"/>
</dbReference>
<keyword evidence="2" id="KW-1185">Reference proteome</keyword>
<reference evidence="1 2" key="1">
    <citation type="submission" date="2022-09" db="EMBL/GenBank/DDBJ databases">
        <authorList>
            <person name="Palmer J.M."/>
        </authorList>
    </citation>
    <scope>NUCLEOTIDE SEQUENCE [LARGE SCALE GENOMIC DNA]</scope>
    <source>
        <strain evidence="1 2">DSM 7382</strain>
    </source>
</reference>
<dbReference type="SUPFAM" id="SSF52047">
    <property type="entry name" value="RNI-like"/>
    <property type="match status" value="1"/>
</dbReference>
<dbReference type="Gene3D" id="3.80.10.10">
    <property type="entry name" value="Ribonuclease Inhibitor"/>
    <property type="match status" value="1"/>
</dbReference>
<dbReference type="EMBL" id="JASBNA010000041">
    <property type="protein sequence ID" value="KAK7681389.1"/>
    <property type="molecule type" value="Genomic_DNA"/>
</dbReference>
<name>A0AAW0FP92_9APHY</name>
<evidence type="ECO:0000313" key="2">
    <source>
        <dbReference type="Proteomes" id="UP001385951"/>
    </source>
</evidence>
<gene>
    <name evidence="1" type="ORF">QCA50_015481</name>
</gene>
<organism evidence="1 2">
    <name type="scientific">Cerrena zonata</name>
    <dbReference type="NCBI Taxonomy" id="2478898"/>
    <lineage>
        <taxon>Eukaryota</taxon>
        <taxon>Fungi</taxon>
        <taxon>Dikarya</taxon>
        <taxon>Basidiomycota</taxon>
        <taxon>Agaricomycotina</taxon>
        <taxon>Agaricomycetes</taxon>
        <taxon>Polyporales</taxon>
        <taxon>Cerrenaceae</taxon>
        <taxon>Cerrena</taxon>
    </lineage>
</organism>
<dbReference type="AlphaFoldDB" id="A0AAW0FP92"/>
<comment type="caution">
    <text evidence="1">The sequence shown here is derived from an EMBL/GenBank/DDBJ whole genome shotgun (WGS) entry which is preliminary data.</text>
</comment>
<dbReference type="InterPro" id="IPR032675">
    <property type="entry name" value="LRR_dom_sf"/>
</dbReference>
<evidence type="ECO:0000313" key="1">
    <source>
        <dbReference type="EMBL" id="KAK7681389.1"/>
    </source>
</evidence>
<accession>A0AAW0FP92</accession>
<evidence type="ECO:0008006" key="3">
    <source>
        <dbReference type="Google" id="ProtNLM"/>
    </source>
</evidence>
<proteinExistence type="predicted"/>
<sequence length="478" mass="54320">MSFSSSSSSSSPRRVRYYYVPRPPIQPPSASFTVKDVKVPPDILELIITCLLPPAIEIERTDSSKHASERPVPNSDIFHVCQTSRVWYHAAIRLLYYRVVLCTEQQMKKFKAILTYLPSYQTLVRHLVLFDDALTGAGSDLETAGGLRGWYFRTITKPASQKQADRRQELARAIVTVCKNVERLSFHCSKSAKFLSIFPYVLESTGIGHYGRAAPRQLLISSPWGYWTNDRMDLSNIQIITFLGNKIEPAFFIRAIGTLPRLHTLTLIKSFCADNEYTPIYHSIRKVQSLRVLQLVECILPDRLTPEQVATHHDACPCPENLERLSIVHSGRDIDSLLAGWSSRGGFSETLQELCISMSTDLSNLAPAFEFPSTLATLRIFFVIDVTSWGSRYGELLKKTRRLLENNRLIASGPKFKSLIVGMEIPADEYHVSEVWRDEAMEQECLLQDLCDECDVKLSKVYTTVHSEWFLRECEGEL</sequence>
<protein>
    <recommendedName>
        <fullName evidence="3">F-box domain-containing protein</fullName>
    </recommendedName>
</protein>